<comment type="caution">
    <text evidence="7">The sequence shown here is derived from an EMBL/GenBank/DDBJ whole genome shotgun (WGS) entry which is preliminary data.</text>
</comment>
<organism evidence="7 8">
    <name type="scientific">Methylovulum psychrotolerans</name>
    <dbReference type="NCBI Taxonomy" id="1704499"/>
    <lineage>
        <taxon>Bacteria</taxon>
        <taxon>Pseudomonadati</taxon>
        <taxon>Pseudomonadota</taxon>
        <taxon>Gammaproteobacteria</taxon>
        <taxon>Methylococcales</taxon>
        <taxon>Methylococcaceae</taxon>
        <taxon>Methylovulum</taxon>
    </lineage>
</organism>
<sequence>MSHWAQIEESSFVWGMKLLLKIYLLFGRRLLQFFLYPVVSYYWLVNRTGRQASRRYLEKVAAYLPDAGLQGGNYDSYRHFLSFANAIIDKLAAVGGAISLQDIGYKGREAIIGHVDNGQGLVLLGSHLGNIEVLRAIAGLRKDVNVNVLVHTRHAEKFNALLNSAAGSSRVHLIQVTDINAATTMLLMDKVDAGEIVVIAADRTPVGGQNRVSSAVFLGHPALFPQGPYILASLLKCPVYTLFCLKHQRCQTIYFEHFSDTIVLPRKNRDGAITEYVQAYADRLQSYCLKEPLQWFNFYDFWQEGHG</sequence>
<keyword evidence="3" id="KW-0997">Cell inner membrane</keyword>
<name>A0A2S5CGX3_9GAMM</name>
<comment type="subcellular location">
    <subcellularLocation>
        <location evidence="1">Cell inner membrane</location>
    </subcellularLocation>
</comment>
<evidence type="ECO:0000256" key="6">
    <source>
        <dbReference type="ARBA" id="ARBA00023315"/>
    </source>
</evidence>
<keyword evidence="4" id="KW-0808">Transferase</keyword>
<protein>
    <recommendedName>
        <fullName evidence="9">Lipid A biosynthesis acyltransferase</fullName>
    </recommendedName>
</protein>
<accession>A0A2S5CGX3</accession>
<keyword evidence="2" id="KW-1003">Cell membrane</keyword>
<dbReference type="PIRSF" id="PIRSF028561">
    <property type="entry name" value="Ac_Trasf"/>
    <property type="match status" value="1"/>
</dbReference>
<evidence type="ECO:0000256" key="1">
    <source>
        <dbReference type="ARBA" id="ARBA00004533"/>
    </source>
</evidence>
<evidence type="ECO:0008006" key="9">
    <source>
        <dbReference type="Google" id="ProtNLM"/>
    </source>
</evidence>
<dbReference type="PANTHER" id="PTHR30606:SF9">
    <property type="entry name" value="LIPID A BIOSYNTHESIS LAUROYLTRANSFERASE"/>
    <property type="match status" value="1"/>
</dbReference>
<evidence type="ECO:0000256" key="4">
    <source>
        <dbReference type="ARBA" id="ARBA00022679"/>
    </source>
</evidence>
<dbReference type="Proteomes" id="UP000237423">
    <property type="component" value="Unassembled WGS sequence"/>
</dbReference>
<evidence type="ECO:0000313" key="8">
    <source>
        <dbReference type="Proteomes" id="UP000237423"/>
    </source>
</evidence>
<dbReference type="InterPro" id="IPR014548">
    <property type="entry name" value="Ac_Trasf"/>
</dbReference>
<proteinExistence type="predicted"/>
<keyword evidence="6" id="KW-0012">Acyltransferase</keyword>
<dbReference type="EMBL" id="PGFZ01000016">
    <property type="protein sequence ID" value="POZ50063.1"/>
    <property type="molecule type" value="Genomic_DNA"/>
</dbReference>
<dbReference type="AlphaFoldDB" id="A0A2S5CGX3"/>
<evidence type="ECO:0000256" key="2">
    <source>
        <dbReference type="ARBA" id="ARBA00022475"/>
    </source>
</evidence>
<evidence type="ECO:0000313" key="7">
    <source>
        <dbReference type="EMBL" id="POZ50063.1"/>
    </source>
</evidence>
<dbReference type="PANTHER" id="PTHR30606">
    <property type="entry name" value="LIPID A BIOSYNTHESIS LAUROYL ACYLTRANSFERASE"/>
    <property type="match status" value="1"/>
</dbReference>
<dbReference type="GO" id="GO:0016746">
    <property type="term" value="F:acyltransferase activity"/>
    <property type="evidence" value="ECO:0007669"/>
    <property type="project" value="UniProtKB-KW"/>
</dbReference>
<dbReference type="Pfam" id="PF03279">
    <property type="entry name" value="Lip_A_acyltrans"/>
    <property type="match status" value="1"/>
</dbReference>
<evidence type="ECO:0000256" key="3">
    <source>
        <dbReference type="ARBA" id="ARBA00022519"/>
    </source>
</evidence>
<dbReference type="GO" id="GO:0005886">
    <property type="term" value="C:plasma membrane"/>
    <property type="evidence" value="ECO:0007669"/>
    <property type="project" value="UniProtKB-SubCell"/>
</dbReference>
<dbReference type="CDD" id="cd07984">
    <property type="entry name" value="LPLAT_LABLAT-like"/>
    <property type="match status" value="1"/>
</dbReference>
<dbReference type="InterPro" id="IPR004960">
    <property type="entry name" value="LipA_acyltrans"/>
</dbReference>
<keyword evidence="5" id="KW-0472">Membrane</keyword>
<evidence type="ECO:0000256" key="5">
    <source>
        <dbReference type="ARBA" id="ARBA00023136"/>
    </source>
</evidence>
<gene>
    <name evidence="7" type="ORF">AADEFJLK_04187</name>
</gene>
<dbReference type="GO" id="GO:0009247">
    <property type="term" value="P:glycolipid biosynthetic process"/>
    <property type="evidence" value="ECO:0007669"/>
    <property type="project" value="UniProtKB-ARBA"/>
</dbReference>
<reference evidence="7 8" key="1">
    <citation type="submission" date="2017-11" db="EMBL/GenBank/DDBJ databases">
        <title>Draft Genome Sequence of Methylobacter psychrotolerans Sph1T, an Obligate Methanotroph from Low-Temperature Environments.</title>
        <authorList>
            <person name="Oshkin I.Y."/>
            <person name="Miroshnikov K."/>
            <person name="Belova S.E."/>
            <person name="Korzhenkov A."/>
            <person name="Toshchakov S.V."/>
            <person name="Dedysh S.N."/>
        </authorList>
    </citation>
    <scope>NUCLEOTIDE SEQUENCE [LARGE SCALE GENOMIC DNA]</scope>
    <source>
        <strain evidence="7 8">Sph1</strain>
    </source>
</reference>